<dbReference type="PRINTS" id="PR00134">
    <property type="entry name" value="GLHYDRLASE10"/>
</dbReference>
<evidence type="ECO:0000259" key="11">
    <source>
        <dbReference type="PROSITE" id="PS51760"/>
    </source>
</evidence>
<keyword evidence="6 9" id="KW-0119">Carbohydrate metabolism</keyword>
<evidence type="ECO:0000256" key="6">
    <source>
        <dbReference type="ARBA" id="ARBA00023277"/>
    </source>
</evidence>
<comment type="catalytic activity">
    <reaction evidence="1 9">
        <text>Endohydrolysis of (1-&gt;4)-beta-D-xylosidic linkages in xylans.</text>
        <dbReference type="EC" id="3.2.1.8"/>
    </reaction>
</comment>
<evidence type="ECO:0000256" key="3">
    <source>
        <dbReference type="ARBA" id="ARBA00022651"/>
    </source>
</evidence>
<dbReference type="InterPro" id="IPR044846">
    <property type="entry name" value="GH10"/>
</dbReference>
<dbReference type="PROSITE" id="PS51760">
    <property type="entry name" value="GH10_2"/>
    <property type="match status" value="1"/>
</dbReference>
<keyword evidence="4 10" id="KW-0732">Signal</keyword>
<evidence type="ECO:0000313" key="13">
    <source>
        <dbReference type="Proteomes" id="UP000886722"/>
    </source>
</evidence>
<evidence type="ECO:0000256" key="5">
    <source>
        <dbReference type="ARBA" id="ARBA00022801"/>
    </source>
</evidence>
<evidence type="ECO:0000313" key="12">
    <source>
        <dbReference type="EMBL" id="HIT40184.1"/>
    </source>
</evidence>
<evidence type="ECO:0000256" key="7">
    <source>
        <dbReference type="ARBA" id="ARBA00023295"/>
    </source>
</evidence>
<accession>A0A9D1GH52</accession>
<comment type="similarity">
    <text evidence="2 9">Belongs to the glycosyl hydrolase 10 (cellulase F) family.</text>
</comment>
<name>A0A9D1GH52_9BACT</name>
<dbReference type="SUPFAM" id="SSF51445">
    <property type="entry name" value="(Trans)glycosidases"/>
    <property type="match status" value="1"/>
</dbReference>
<feature type="domain" description="GH10" evidence="11">
    <location>
        <begin position="207"/>
        <end position="511"/>
    </location>
</feature>
<evidence type="ECO:0000256" key="2">
    <source>
        <dbReference type="ARBA" id="ARBA00007495"/>
    </source>
</evidence>
<dbReference type="GO" id="GO:0031176">
    <property type="term" value="F:endo-1,4-beta-xylanase activity"/>
    <property type="evidence" value="ECO:0007669"/>
    <property type="project" value="UniProtKB-EC"/>
</dbReference>
<dbReference type="PANTHER" id="PTHR31490:SF88">
    <property type="entry name" value="BETA-XYLANASE"/>
    <property type="match status" value="1"/>
</dbReference>
<keyword evidence="3" id="KW-0858">Xylan degradation</keyword>
<proteinExistence type="inferred from homology"/>
<dbReference type="InterPro" id="IPR001000">
    <property type="entry name" value="GH10_dom"/>
</dbReference>
<organism evidence="12 13">
    <name type="scientific">Candidatus Caccoplasma intestinavium</name>
    <dbReference type="NCBI Taxonomy" id="2840716"/>
    <lineage>
        <taxon>Bacteria</taxon>
        <taxon>Pseudomonadati</taxon>
        <taxon>Bacteroidota</taxon>
        <taxon>Bacteroidia</taxon>
        <taxon>Bacteroidales</taxon>
        <taxon>Bacteroidaceae</taxon>
        <taxon>Bacteroidaceae incertae sedis</taxon>
        <taxon>Candidatus Caccoplasma</taxon>
    </lineage>
</organism>
<dbReference type="EMBL" id="DVKT01000067">
    <property type="protein sequence ID" value="HIT40184.1"/>
    <property type="molecule type" value="Genomic_DNA"/>
</dbReference>
<protein>
    <recommendedName>
        <fullName evidence="9">Beta-xylanase</fullName>
        <ecNumber evidence="9">3.2.1.8</ecNumber>
    </recommendedName>
</protein>
<feature type="signal peptide" evidence="10">
    <location>
        <begin position="1"/>
        <end position="19"/>
    </location>
</feature>
<keyword evidence="5 9" id="KW-0378">Hydrolase</keyword>
<keyword evidence="7 9" id="KW-0326">Glycosidase</keyword>
<evidence type="ECO:0000256" key="10">
    <source>
        <dbReference type="SAM" id="SignalP"/>
    </source>
</evidence>
<evidence type="ECO:0000256" key="8">
    <source>
        <dbReference type="ARBA" id="ARBA00023326"/>
    </source>
</evidence>
<dbReference type="SMART" id="SM00633">
    <property type="entry name" value="Glyco_10"/>
    <property type="match status" value="1"/>
</dbReference>
<dbReference type="Proteomes" id="UP000886722">
    <property type="component" value="Unassembled WGS sequence"/>
</dbReference>
<dbReference type="Pfam" id="PF00331">
    <property type="entry name" value="Glyco_hydro_10"/>
    <property type="match status" value="1"/>
</dbReference>
<keyword evidence="8 9" id="KW-0624">Polysaccharide degradation</keyword>
<gene>
    <name evidence="12" type="ORF">IAD06_09150</name>
</gene>
<feature type="chain" id="PRO_5038340551" description="Beta-xylanase" evidence="10">
    <location>
        <begin position="20"/>
        <end position="572"/>
    </location>
</feature>
<comment type="caution">
    <text evidence="12">The sequence shown here is derived from an EMBL/GenBank/DDBJ whole genome shotgun (WGS) entry which is preliminary data.</text>
</comment>
<dbReference type="EC" id="3.2.1.8" evidence="9"/>
<reference evidence="12" key="2">
    <citation type="journal article" date="2021" name="PeerJ">
        <title>Extensive microbial diversity within the chicken gut microbiome revealed by metagenomics and culture.</title>
        <authorList>
            <person name="Gilroy R."/>
            <person name="Ravi A."/>
            <person name="Getino M."/>
            <person name="Pursley I."/>
            <person name="Horton D.L."/>
            <person name="Alikhan N.F."/>
            <person name="Baker D."/>
            <person name="Gharbi K."/>
            <person name="Hall N."/>
            <person name="Watson M."/>
            <person name="Adriaenssens E.M."/>
            <person name="Foster-Nyarko E."/>
            <person name="Jarju S."/>
            <person name="Secka A."/>
            <person name="Antonio M."/>
            <person name="Oren A."/>
            <person name="Chaudhuri R.R."/>
            <person name="La Ragione R."/>
            <person name="Hildebrand F."/>
            <person name="Pallen M.J."/>
        </authorList>
    </citation>
    <scope>NUCLEOTIDE SEQUENCE</scope>
    <source>
        <strain evidence="12">21143</strain>
    </source>
</reference>
<reference evidence="12" key="1">
    <citation type="submission" date="2020-10" db="EMBL/GenBank/DDBJ databases">
        <authorList>
            <person name="Gilroy R."/>
        </authorList>
    </citation>
    <scope>NUCLEOTIDE SEQUENCE</scope>
    <source>
        <strain evidence="12">21143</strain>
    </source>
</reference>
<evidence type="ECO:0000256" key="4">
    <source>
        <dbReference type="ARBA" id="ARBA00022729"/>
    </source>
</evidence>
<sequence length="572" mass="64582">MKKVWLVSLALLAHTAIGAEEKILFDFENYAIGETIPMNDIFNGSNTESRATVVADPINAQNKVLHITNKSWNTTVEFTLDQMTAEEITGDYQYLAFDLYRPSTDGEYKQFSARIGADTIYADADFVTQGAADQWVERSYRMTKVSNTSDKLYMGYNSNDADFYIDNVRLVSSDLGYDYTDETQTLRYYAEKCGKKIGVAIPLWRIDVNNENLVETATVSHNFNMVVAENEMKVDAIQPNRGEFNFYAGDCLVSLAERHDMEVRGHTLVWHKQLPAWISSNGIKNDHNYTREELLQILKEHVTTVVTHFKGHVDEWDVVNECLDDDQSIIRTNPTGYKLRESVWATVIGEDYIDSAFVYAHRADPDARLVLNDYGAEFQGKAKTTAFYNLVRRLQKSGIPLDGVGFQCHLTVGEEFDSTKFDNNIKRYASLGLECTVTELDMSIPDLSAPDAYERQAAEYAALVDVMMKYDHCRAVVVWGVKDDQSWRQGAPLLFNAAMEAKPAFFALRNILEEYAQTGGVENCTVSTETLPPYVDVYDVMGRSVALQLERSQIGNLPSGFYIVEGQGILIH</sequence>
<evidence type="ECO:0000256" key="9">
    <source>
        <dbReference type="RuleBase" id="RU361174"/>
    </source>
</evidence>
<dbReference type="AlphaFoldDB" id="A0A9D1GH52"/>
<evidence type="ECO:0000256" key="1">
    <source>
        <dbReference type="ARBA" id="ARBA00000681"/>
    </source>
</evidence>
<dbReference type="PANTHER" id="PTHR31490">
    <property type="entry name" value="GLYCOSYL HYDROLASE"/>
    <property type="match status" value="1"/>
</dbReference>
<dbReference type="InterPro" id="IPR017853">
    <property type="entry name" value="GH"/>
</dbReference>
<dbReference type="Gene3D" id="3.20.20.80">
    <property type="entry name" value="Glycosidases"/>
    <property type="match status" value="1"/>
</dbReference>
<dbReference type="GO" id="GO:0045493">
    <property type="term" value="P:xylan catabolic process"/>
    <property type="evidence" value="ECO:0007669"/>
    <property type="project" value="UniProtKB-KW"/>
</dbReference>